<keyword evidence="1" id="KW-0597">Phosphoprotein</keyword>
<proteinExistence type="predicted"/>
<dbReference type="STRING" id="478801.Ksed_00230"/>
<evidence type="ECO:0000313" key="5">
    <source>
        <dbReference type="Proteomes" id="UP000006666"/>
    </source>
</evidence>
<dbReference type="SMART" id="SM00240">
    <property type="entry name" value="FHA"/>
    <property type="match status" value="1"/>
</dbReference>
<name>C7NIF0_KYTSD</name>
<evidence type="ECO:0000259" key="3">
    <source>
        <dbReference type="PROSITE" id="PS50006"/>
    </source>
</evidence>
<dbReference type="eggNOG" id="COG1716">
    <property type="taxonomic scope" value="Bacteria"/>
</dbReference>
<dbReference type="CDD" id="cd00060">
    <property type="entry name" value="FHA"/>
    <property type="match status" value="1"/>
</dbReference>
<gene>
    <name evidence="4" type="ordered locus">Ksed_00230</name>
</gene>
<dbReference type="KEGG" id="kse:Ksed_00230"/>
<dbReference type="Pfam" id="PF00498">
    <property type="entry name" value="FHA"/>
    <property type="match status" value="1"/>
</dbReference>
<sequence length="163" mass="17703">MSELTVAVLRLALLALLWLFILAVVKVLHSDLYGARVVTRRSHRATHRTPMPDESSPSRPGRQNAPAEPRRLVVVHGPMRGASLSLTTSPVVIGRNPEASLSVDDDSMSGAHARVSPDAHGWVIEDLGSTNGTWVDDERLRGVVPLVAGTRIRVGQTLIEARR</sequence>
<dbReference type="RefSeq" id="WP_012801540.1">
    <property type="nucleotide sequence ID" value="NC_013169.1"/>
</dbReference>
<feature type="region of interest" description="Disordered" evidence="2">
    <location>
        <begin position="40"/>
        <end position="69"/>
    </location>
</feature>
<evidence type="ECO:0000313" key="4">
    <source>
        <dbReference type="EMBL" id="ACV05121.1"/>
    </source>
</evidence>
<evidence type="ECO:0000256" key="2">
    <source>
        <dbReference type="SAM" id="MobiDB-lite"/>
    </source>
</evidence>
<accession>C7NIF0</accession>
<evidence type="ECO:0000256" key="1">
    <source>
        <dbReference type="ARBA" id="ARBA00022553"/>
    </source>
</evidence>
<dbReference type="Gene3D" id="2.60.200.20">
    <property type="match status" value="1"/>
</dbReference>
<organism evidence="4 5">
    <name type="scientific">Kytococcus sedentarius (strain ATCC 14392 / DSM 20547 / JCM 11482 / CCUG 33030 / NBRC 15357 / NCTC 11040 / CCM 314 / 541)</name>
    <name type="common">Micrococcus sedentarius</name>
    <dbReference type="NCBI Taxonomy" id="478801"/>
    <lineage>
        <taxon>Bacteria</taxon>
        <taxon>Bacillati</taxon>
        <taxon>Actinomycetota</taxon>
        <taxon>Actinomycetes</taxon>
        <taxon>Micrococcales</taxon>
        <taxon>Kytococcaceae</taxon>
        <taxon>Kytococcus</taxon>
    </lineage>
</organism>
<dbReference type="EMBL" id="CP001686">
    <property type="protein sequence ID" value="ACV05121.1"/>
    <property type="molecule type" value="Genomic_DNA"/>
</dbReference>
<feature type="domain" description="FHA" evidence="3">
    <location>
        <begin position="91"/>
        <end position="140"/>
    </location>
</feature>
<dbReference type="PROSITE" id="PS50006">
    <property type="entry name" value="FHA_DOMAIN"/>
    <property type="match status" value="1"/>
</dbReference>
<protein>
    <submittedName>
        <fullName evidence="4">FHA domain-containing protein</fullName>
    </submittedName>
</protein>
<dbReference type="HOGENOM" id="CLU_131367_0_0_11"/>
<dbReference type="InterPro" id="IPR008984">
    <property type="entry name" value="SMAD_FHA_dom_sf"/>
</dbReference>
<dbReference type="SUPFAM" id="SSF49879">
    <property type="entry name" value="SMAD/FHA domain"/>
    <property type="match status" value="1"/>
</dbReference>
<dbReference type="InterPro" id="IPR050923">
    <property type="entry name" value="Cell_Proc_Reg/RNA_Proc"/>
</dbReference>
<keyword evidence="5" id="KW-1185">Reference proteome</keyword>
<dbReference type="PANTHER" id="PTHR23308">
    <property type="entry name" value="NUCLEAR INHIBITOR OF PROTEIN PHOSPHATASE-1"/>
    <property type="match status" value="1"/>
</dbReference>
<dbReference type="InterPro" id="IPR000253">
    <property type="entry name" value="FHA_dom"/>
</dbReference>
<reference evidence="4 5" key="1">
    <citation type="journal article" date="2009" name="Stand. Genomic Sci.">
        <title>Complete genome sequence of Kytococcus sedentarius type strain (541).</title>
        <authorList>
            <person name="Sims D."/>
            <person name="Brettin T."/>
            <person name="Detter J.C."/>
            <person name="Han C."/>
            <person name="Lapidus A."/>
            <person name="Copeland A."/>
            <person name="Glavina Del Rio T."/>
            <person name="Nolan M."/>
            <person name="Chen F."/>
            <person name="Lucas S."/>
            <person name="Tice H."/>
            <person name="Cheng J.F."/>
            <person name="Bruce D."/>
            <person name="Goodwin L."/>
            <person name="Pitluck S."/>
            <person name="Ovchinnikova G."/>
            <person name="Pati A."/>
            <person name="Ivanova N."/>
            <person name="Mavrommatis K."/>
            <person name="Chen A."/>
            <person name="Palaniappan K."/>
            <person name="D'haeseleer P."/>
            <person name="Chain P."/>
            <person name="Bristow J."/>
            <person name="Eisen J.A."/>
            <person name="Markowitz V."/>
            <person name="Hugenholtz P."/>
            <person name="Schneider S."/>
            <person name="Goker M."/>
            <person name="Pukall R."/>
            <person name="Kyrpides N.C."/>
            <person name="Klenk H.P."/>
        </authorList>
    </citation>
    <scope>NUCLEOTIDE SEQUENCE [LARGE SCALE GENOMIC DNA]</scope>
    <source>
        <strain evidence="5">ATCC 14392 / DSM 20547 / JCM 11482 / CCUG 33030 / NBRC 15357 / NCTC 11040 / CCM 314 / 541</strain>
    </source>
</reference>
<dbReference type="AlphaFoldDB" id="C7NIF0"/>
<dbReference type="Proteomes" id="UP000006666">
    <property type="component" value="Chromosome"/>
</dbReference>